<evidence type="ECO:0000313" key="1">
    <source>
        <dbReference type="EMBL" id="CAJ1955693.1"/>
    </source>
</evidence>
<dbReference type="EMBL" id="CAKOGP040001892">
    <property type="protein sequence ID" value="CAJ1955693.1"/>
    <property type="molecule type" value="Genomic_DNA"/>
</dbReference>
<reference evidence="1" key="1">
    <citation type="submission" date="2023-08" db="EMBL/GenBank/DDBJ databases">
        <authorList>
            <person name="Audoor S."/>
            <person name="Bilcke G."/>
        </authorList>
    </citation>
    <scope>NUCLEOTIDE SEQUENCE</scope>
</reference>
<sequence length="174" mass="20118">MASALMHRFDNFPIHKKYYHASVTTIDELAREIELSMQSSQEGNTTTSDHLVDPFGMAPFHFLLSAANCRTDLLQVLLNAYPPNVIGWKDVNGKTAIEYLTQRSFHLDEDARTMLRRALQRWLVGSISSWNGFESWKSDMTDRMNAIKLLRSTNWNEDNLCFEKRQWLCRGTNG</sequence>
<gene>
    <name evidence="1" type="ORF">CYCCA115_LOCUS15877</name>
</gene>
<accession>A0AAD2JJK6</accession>
<organism evidence="1 2">
    <name type="scientific">Cylindrotheca closterium</name>
    <dbReference type="NCBI Taxonomy" id="2856"/>
    <lineage>
        <taxon>Eukaryota</taxon>
        <taxon>Sar</taxon>
        <taxon>Stramenopiles</taxon>
        <taxon>Ochrophyta</taxon>
        <taxon>Bacillariophyta</taxon>
        <taxon>Bacillariophyceae</taxon>
        <taxon>Bacillariophycidae</taxon>
        <taxon>Bacillariales</taxon>
        <taxon>Bacillariaceae</taxon>
        <taxon>Cylindrotheca</taxon>
    </lineage>
</organism>
<dbReference type="Proteomes" id="UP001295423">
    <property type="component" value="Unassembled WGS sequence"/>
</dbReference>
<protein>
    <submittedName>
        <fullName evidence="1">Uncharacterized protein</fullName>
    </submittedName>
</protein>
<keyword evidence="2" id="KW-1185">Reference proteome</keyword>
<comment type="caution">
    <text evidence="1">The sequence shown here is derived from an EMBL/GenBank/DDBJ whole genome shotgun (WGS) entry which is preliminary data.</text>
</comment>
<dbReference type="AlphaFoldDB" id="A0AAD2JJK6"/>
<evidence type="ECO:0000313" key="2">
    <source>
        <dbReference type="Proteomes" id="UP001295423"/>
    </source>
</evidence>
<proteinExistence type="predicted"/>
<name>A0AAD2JJK6_9STRA</name>